<keyword evidence="3" id="KW-1185">Reference proteome</keyword>
<dbReference type="OrthoDB" id="5771640at2"/>
<evidence type="ECO:0000256" key="1">
    <source>
        <dbReference type="SAM" id="SignalP"/>
    </source>
</evidence>
<feature type="signal peptide" evidence="1">
    <location>
        <begin position="1"/>
        <end position="27"/>
    </location>
</feature>
<protein>
    <submittedName>
        <fullName evidence="2">Uncharacterized protein</fullName>
    </submittedName>
</protein>
<name>A0A5M8FKU3_9GAMM</name>
<feature type="chain" id="PRO_5024366774" evidence="1">
    <location>
        <begin position="28"/>
        <end position="133"/>
    </location>
</feature>
<evidence type="ECO:0000313" key="2">
    <source>
        <dbReference type="EMBL" id="KAA6185327.1"/>
    </source>
</evidence>
<dbReference type="Proteomes" id="UP000322981">
    <property type="component" value="Unassembled WGS sequence"/>
</dbReference>
<comment type="caution">
    <text evidence="2">The sequence shown here is derived from an EMBL/GenBank/DDBJ whole genome shotgun (WGS) entry which is preliminary data.</text>
</comment>
<dbReference type="RefSeq" id="WP_150092763.1">
    <property type="nucleotide sequence ID" value="NZ_JBFUOH010000136.1"/>
</dbReference>
<dbReference type="EMBL" id="VWXX01000011">
    <property type="protein sequence ID" value="KAA6185327.1"/>
    <property type="molecule type" value="Genomic_DNA"/>
</dbReference>
<proteinExistence type="predicted"/>
<dbReference type="AlphaFoldDB" id="A0A5M8FKU3"/>
<organism evidence="2 3">
    <name type="scientific">Thiohalocapsa marina</name>
    <dbReference type="NCBI Taxonomy" id="424902"/>
    <lineage>
        <taxon>Bacteria</taxon>
        <taxon>Pseudomonadati</taxon>
        <taxon>Pseudomonadota</taxon>
        <taxon>Gammaproteobacteria</taxon>
        <taxon>Chromatiales</taxon>
        <taxon>Chromatiaceae</taxon>
        <taxon>Thiohalocapsa</taxon>
    </lineage>
</organism>
<evidence type="ECO:0000313" key="3">
    <source>
        <dbReference type="Proteomes" id="UP000322981"/>
    </source>
</evidence>
<keyword evidence="1" id="KW-0732">Signal</keyword>
<gene>
    <name evidence="2" type="ORF">F2Q65_09520</name>
</gene>
<accession>A0A5M8FKU3</accession>
<reference evidence="2 3" key="1">
    <citation type="submission" date="2019-09" db="EMBL/GenBank/DDBJ databases">
        <title>Whole-genome sequence of the purple sulfur bacterium Thiohalocapsa marina DSM 19078.</title>
        <authorList>
            <person name="Kyndt J.A."/>
            <person name="Meyer T.E."/>
        </authorList>
    </citation>
    <scope>NUCLEOTIDE SEQUENCE [LARGE SCALE GENOMIC DNA]</scope>
    <source>
        <strain evidence="2 3">DSM 19078</strain>
    </source>
</reference>
<sequence>MFSPQMSRISSLVAGLLLAASALQIQALETIIQVSPNVLNISSQGYVVTVHTDLPYSSVDVHSVFLNSVPIASSKADDQGNFVAKFDIEAVKRLDGLIIGADNALMLTGVTCDGEPFVGTDWVRVINVVPRGR</sequence>